<sequence length="164" mass="18173">MGKRAEGYIRTNDGRFGDFFYNDLNFCDHRSLRLQSLLYLQLDASPSPINSSSPNQTPQLSQPHPSPPQCPPLPPIPSPSSPSSSSSPSQPSSSPSRNQRTLSTLSSPLCPPRLRTPASLSTWTHLRLPSSAPANSAAMSRLITRLFLRLRCRRWSSWFLGTRV</sequence>
<accession>A0A6A6V975</accession>
<feature type="compositionally biased region" description="Low complexity" evidence="1">
    <location>
        <begin position="81"/>
        <end position="96"/>
    </location>
</feature>
<feature type="region of interest" description="Disordered" evidence="1">
    <location>
        <begin position="48"/>
        <end position="113"/>
    </location>
</feature>
<evidence type="ECO:0000313" key="2">
    <source>
        <dbReference type="EMBL" id="KAF2746249.1"/>
    </source>
</evidence>
<feature type="compositionally biased region" description="Pro residues" evidence="1">
    <location>
        <begin position="64"/>
        <end position="80"/>
    </location>
</feature>
<dbReference type="EMBL" id="MU006578">
    <property type="protein sequence ID" value="KAF2746249.1"/>
    <property type="molecule type" value="Genomic_DNA"/>
</dbReference>
<evidence type="ECO:0000256" key="1">
    <source>
        <dbReference type="SAM" id="MobiDB-lite"/>
    </source>
</evidence>
<reference evidence="2" key="1">
    <citation type="journal article" date="2020" name="Stud. Mycol.">
        <title>101 Dothideomycetes genomes: a test case for predicting lifestyles and emergence of pathogens.</title>
        <authorList>
            <person name="Haridas S."/>
            <person name="Albert R."/>
            <person name="Binder M."/>
            <person name="Bloem J."/>
            <person name="Labutti K."/>
            <person name="Salamov A."/>
            <person name="Andreopoulos B."/>
            <person name="Baker S."/>
            <person name="Barry K."/>
            <person name="Bills G."/>
            <person name="Bluhm B."/>
            <person name="Cannon C."/>
            <person name="Castanera R."/>
            <person name="Culley D."/>
            <person name="Daum C."/>
            <person name="Ezra D."/>
            <person name="Gonzalez J."/>
            <person name="Henrissat B."/>
            <person name="Kuo A."/>
            <person name="Liang C."/>
            <person name="Lipzen A."/>
            <person name="Lutzoni F."/>
            <person name="Magnuson J."/>
            <person name="Mondo S."/>
            <person name="Nolan M."/>
            <person name="Ohm R."/>
            <person name="Pangilinan J."/>
            <person name="Park H.-J."/>
            <person name="Ramirez L."/>
            <person name="Alfaro M."/>
            <person name="Sun H."/>
            <person name="Tritt A."/>
            <person name="Yoshinaga Y."/>
            <person name="Zwiers L.-H."/>
            <person name="Turgeon B."/>
            <person name="Goodwin S."/>
            <person name="Spatafora J."/>
            <person name="Crous P."/>
            <person name="Grigoriev I."/>
        </authorList>
    </citation>
    <scope>NUCLEOTIDE SEQUENCE</scope>
    <source>
        <strain evidence="2">CBS 119925</strain>
    </source>
</reference>
<feature type="compositionally biased region" description="Polar residues" evidence="1">
    <location>
        <begin position="97"/>
        <end position="107"/>
    </location>
</feature>
<dbReference type="AlphaFoldDB" id="A0A6A6V975"/>
<feature type="compositionally biased region" description="Low complexity" evidence="1">
    <location>
        <begin position="48"/>
        <end position="63"/>
    </location>
</feature>
<protein>
    <submittedName>
        <fullName evidence="2">Uncharacterized protein</fullName>
    </submittedName>
</protein>
<organism evidence="2 3">
    <name type="scientific">Sporormia fimetaria CBS 119925</name>
    <dbReference type="NCBI Taxonomy" id="1340428"/>
    <lineage>
        <taxon>Eukaryota</taxon>
        <taxon>Fungi</taxon>
        <taxon>Dikarya</taxon>
        <taxon>Ascomycota</taxon>
        <taxon>Pezizomycotina</taxon>
        <taxon>Dothideomycetes</taxon>
        <taxon>Pleosporomycetidae</taxon>
        <taxon>Pleosporales</taxon>
        <taxon>Sporormiaceae</taxon>
        <taxon>Sporormia</taxon>
    </lineage>
</organism>
<gene>
    <name evidence="2" type="ORF">M011DRAFT_90120</name>
</gene>
<proteinExistence type="predicted"/>
<name>A0A6A6V975_9PLEO</name>
<dbReference type="Proteomes" id="UP000799440">
    <property type="component" value="Unassembled WGS sequence"/>
</dbReference>
<evidence type="ECO:0000313" key="3">
    <source>
        <dbReference type="Proteomes" id="UP000799440"/>
    </source>
</evidence>
<keyword evidence="3" id="KW-1185">Reference proteome</keyword>